<evidence type="ECO:0000313" key="2">
    <source>
        <dbReference type="Proteomes" id="UP000218896"/>
    </source>
</evidence>
<dbReference type="Proteomes" id="UP000218896">
    <property type="component" value="Unassembled WGS sequence"/>
</dbReference>
<dbReference type="EMBL" id="NSKD01000001">
    <property type="protein sequence ID" value="PAU81787.1"/>
    <property type="molecule type" value="Genomic_DNA"/>
</dbReference>
<sequence length="176" mass="20063">MSSTDALPYELPETPRRKIGVLAEIVDIPRTRFLDVSDKDALKALSGLILYRHLDRQKEREVNRHWATLPQPLQMSLRKQRNFALVNPNWGIWSLSTEELENQHDWVQSINNIAQLLGLGGLSIAQFKKVLRFLEKGRLAGVAALLLAGTFLTVKNLEGRKIDAEMVRRLKEEGEL</sequence>
<proteinExistence type="predicted"/>
<reference evidence="1 2" key="1">
    <citation type="submission" date="2017-08" db="EMBL/GenBank/DDBJ databases">
        <title>Halovibrio sewagensis sp. nov., isolated from wastewater of high salinity.</title>
        <authorList>
            <person name="Dong X."/>
            <person name="Zhang G."/>
        </authorList>
    </citation>
    <scope>NUCLEOTIDE SEQUENCE [LARGE SCALE GENOMIC DNA]</scope>
    <source>
        <strain evidence="1 2">YL5-2</strain>
    </source>
</reference>
<comment type="caution">
    <text evidence="1">The sequence shown here is derived from an EMBL/GenBank/DDBJ whole genome shotgun (WGS) entry which is preliminary data.</text>
</comment>
<keyword evidence="2" id="KW-1185">Reference proteome</keyword>
<protein>
    <submittedName>
        <fullName evidence="1">Uncharacterized protein</fullName>
    </submittedName>
</protein>
<dbReference type="OrthoDB" id="5916510at2"/>
<dbReference type="RefSeq" id="WP_095615888.1">
    <property type="nucleotide sequence ID" value="NZ_NSKD01000001.1"/>
</dbReference>
<gene>
    <name evidence="1" type="ORF">CK501_01140</name>
</gene>
<organism evidence="1 2">
    <name type="scientific">Halovibrio salipaludis</name>
    <dbReference type="NCBI Taxonomy" id="2032626"/>
    <lineage>
        <taxon>Bacteria</taxon>
        <taxon>Pseudomonadati</taxon>
        <taxon>Pseudomonadota</taxon>
        <taxon>Gammaproteobacteria</taxon>
        <taxon>Oceanospirillales</taxon>
        <taxon>Halomonadaceae</taxon>
        <taxon>Halovibrio</taxon>
    </lineage>
</organism>
<accession>A0A2A2FAS8</accession>
<evidence type="ECO:0000313" key="1">
    <source>
        <dbReference type="EMBL" id="PAU81787.1"/>
    </source>
</evidence>
<name>A0A2A2FAS8_9GAMM</name>
<dbReference type="AlphaFoldDB" id="A0A2A2FAS8"/>